<name>A0ABP0U8F8_9BRYO</name>
<dbReference type="Pfam" id="PF03193">
    <property type="entry name" value="RsgA_GTPase"/>
    <property type="match status" value="1"/>
</dbReference>
<dbReference type="PANTHER" id="PTHR32120">
    <property type="entry name" value="SMALL RIBOSOMAL SUBUNIT BIOGENESIS GTPASE RSGA"/>
    <property type="match status" value="1"/>
</dbReference>
<protein>
    <recommendedName>
        <fullName evidence="8">Ribosome biogenesis GTPase RsgA</fullName>
    </recommendedName>
</protein>
<keyword evidence="2" id="KW-0342">GTP-binding</keyword>
<dbReference type="Proteomes" id="UP001497512">
    <property type="component" value="Chromosome 2"/>
</dbReference>
<evidence type="ECO:0000256" key="3">
    <source>
        <dbReference type="SAM" id="MobiDB-lite"/>
    </source>
</evidence>
<keyword evidence="1" id="KW-0547">Nucleotide-binding</keyword>
<evidence type="ECO:0008006" key="8">
    <source>
        <dbReference type="Google" id="ProtNLM"/>
    </source>
</evidence>
<dbReference type="Gene3D" id="1.10.40.50">
    <property type="entry name" value="Probable gtpase engc, domain 3"/>
    <property type="match status" value="1"/>
</dbReference>
<feature type="compositionally biased region" description="Basic residues" evidence="3">
    <location>
        <begin position="490"/>
        <end position="502"/>
    </location>
</feature>
<dbReference type="SUPFAM" id="SSF52540">
    <property type="entry name" value="P-loop containing nucleoside triphosphate hydrolases"/>
    <property type="match status" value="1"/>
</dbReference>
<dbReference type="PANTHER" id="PTHR32120:SF11">
    <property type="entry name" value="SMALL RIBOSOMAL SUBUNIT BIOGENESIS GTPASE RSGA 1, MITOCHONDRIAL-RELATED"/>
    <property type="match status" value="1"/>
</dbReference>
<dbReference type="CDD" id="cd01854">
    <property type="entry name" value="YjeQ_EngC"/>
    <property type="match status" value="1"/>
</dbReference>
<feature type="domain" description="CP-type G" evidence="5">
    <location>
        <begin position="227"/>
        <end position="393"/>
    </location>
</feature>
<evidence type="ECO:0000259" key="4">
    <source>
        <dbReference type="PROSITE" id="PS50936"/>
    </source>
</evidence>
<reference evidence="6" key="1">
    <citation type="submission" date="2024-02" db="EMBL/GenBank/DDBJ databases">
        <authorList>
            <consortium name="ELIXIR-Norway"/>
            <consortium name="Elixir Norway"/>
        </authorList>
    </citation>
    <scope>NUCLEOTIDE SEQUENCE</scope>
</reference>
<dbReference type="PROSITE" id="PS51721">
    <property type="entry name" value="G_CP"/>
    <property type="match status" value="1"/>
</dbReference>
<evidence type="ECO:0000259" key="5">
    <source>
        <dbReference type="PROSITE" id="PS51721"/>
    </source>
</evidence>
<dbReference type="HAMAP" id="MF_01820">
    <property type="entry name" value="GTPase_RsgA"/>
    <property type="match status" value="1"/>
</dbReference>
<dbReference type="PROSITE" id="PS50936">
    <property type="entry name" value="ENGC_GTPASE"/>
    <property type="match status" value="1"/>
</dbReference>
<dbReference type="InterPro" id="IPR030378">
    <property type="entry name" value="G_CP_dom"/>
</dbReference>
<proteinExistence type="inferred from homology"/>
<dbReference type="InterPro" id="IPR012340">
    <property type="entry name" value="NA-bd_OB-fold"/>
</dbReference>
<dbReference type="InterPro" id="IPR010914">
    <property type="entry name" value="RsgA_GTPase_dom"/>
</dbReference>
<feature type="region of interest" description="Disordered" evidence="3">
    <location>
        <begin position="484"/>
        <end position="527"/>
    </location>
</feature>
<dbReference type="InterPro" id="IPR004881">
    <property type="entry name" value="Ribosome_biogen_GTPase_RsgA"/>
</dbReference>
<evidence type="ECO:0000256" key="1">
    <source>
        <dbReference type="ARBA" id="ARBA00022741"/>
    </source>
</evidence>
<gene>
    <name evidence="6" type="ORF">CSSPTR1EN2_LOCUS12600</name>
</gene>
<evidence type="ECO:0000313" key="6">
    <source>
        <dbReference type="EMBL" id="CAK9215175.1"/>
    </source>
</evidence>
<evidence type="ECO:0000313" key="7">
    <source>
        <dbReference type="Proteomes" id="UP001497512"/>
    </source>
</evidence>
<dbReference type="EMBL" id="OZ019894">
    <property type="protein sequence ID" value="CAK9215175.1"/>
    <property type="molecule type" value="Genomic_DNA"/>
</dbReference>
<evidence type="ECO:0000256" key="2">
    <source>
        <dbReference type="ARBA" id="ARBA00023134"/>
    </source>
</evidence>
<dbReference type="InterPro" id="IPR027417">
    <property type="entry name" value="P-loop_NTPase"/>
</dbReference>
<accession>A0ABP0U8F8</accession>
<organism evidence="6 7">
    <name type="scientific">Sphagnum troendelagicum</name>
    <dbReference type="NCBI Taxonomy" id="128251"/>
    <lineage>
        <taxon>Eukaryota</taxon>
        <taxon>Viridiplantae</taxon>
        <taxon>Streptophyta</taxon>
        <taxon>Embryophyta</taxon>
        <taxon>Bryophyta</taxon>
        <taxon>Sphagnophytina</taxon>
        <taxon>Sphagnopsida</taxon>
        <taxon>Sphagnales</taxon>
        <taxon>Sphagnaceae</taxon>
        <taxon>Sphagnum</taxon>
    </lineage>
</organism>
<dbReference type="Gene3D" id="2.40.50.140">
    <property type="entry name" value="Nucleic acid-binding proteins"/>
    <property type="match status" value="1"/>
</dbReference>
<feature type="domain" description="EngC GTPase" evidence="4">
    <location>
        <begin position="236"/>
        <end position="391"/>
    </location>
</feature>
<dbReference type="Gene3D" id="3.40.50.300">
    <property type="entry name" value="P-loop containing nucleotide triphosphate hydrolases"/>
    <property type="match status" value="1"/>
</dbReference>
<keyword evidence="7" id="KW-1185">Reference proteome</keyword>
<dbReference type="SUPFAM" id="SSF50249">
    <property type="entry name" value="Nucleic acid-binding proteins"/>
    <property type="match status" value="1"/>
</dbReference>
<sequence length="527" mass="57514">MGWCNGAAAAAAAGAALCPSKLHTAFLLHTTQPQLSSTCHHLSKAGGGAVLEIEAARKNQSGVRLQQSKRWKTDESGKKIGHAGIENFRNSLDTIQNKTDTSGGNAAAALLLLREDQALGQVMAAQANFMRVFIERAWEADAAAPDAVVAAERNGELASSELDCAQQNGQEENGNGVEARQGTELLCVVRALLKKIKRRVLVGDRVLVSGIDWIDRRGMVEDVLDRYSEIAEPPVANVEHLLVLFSLDRPKLDPLALSRFLVEAESTGIPFTLVLNKADMVQPEDIDRWKEKLAEWGYKPLICSVSTLSGIAPIMGLLKDKISVVVGPSGVGKSSLINALRDDAEDHEKFEALQVSEVSLRSGKGRHTTRHVSLLRLPGGDGLLADTPGFSQPSLAKVMSATLGELFPEVRAKQEASATGGCSFANCLHVGEPYCAVGSDWDRYSHYLGLLEEVRKREGVEKRVLGTKRESDIRYKMGAAGVKQAEPRLVPKRHRRESRKQVRQSLDEKLWEQTQEQAEVEDMSHEL</sequence>
<dbReference type="NCBIfam" id="TIGR00157">
    <property type="entry name" value="ribosome small subunit-dependent GTPase A"/>
    <property type="match status" value="1"/>
</dbReference>